<protein>
    <submittedName>
        <fullName evidence="1">Uncharacterized protein</fullName>
    </submittedName>
</protein>
<dbReference type="Proteomes" id="UP000640052">
    <property type="component" value="Unassembled WGS sequence"/>
</dbReference>
<keyword evidence="2" id="KW-1185">Reference proteome</keyword>
<evidence type="ECO:0000313" key="2">
    <source>
        <dbReference type="Proteomes" id="UP000640052"/>
    </source>
</evidence>
<name>A0A919QA70_9ACTN</name>
<reference evidence="1" key="1">
    <citation type="submission" date="2021-01" db="EMBL/GenBank/DDBJ databases">
        <title>Whole genome shotgun sequence of Acrocarpospora phusangensis NBRC 108782.</title>
        <authorList>
            <person name="Komaki H."/>
            <person name="Tamura T."/>
        </authorList>
    </citation>
    <scope>NUCLEOTIDE SEQUENCE</scope>
    <source>
        <strain evidence="1">NBRC 108782</strain>
    </source>
</reference>
<accession>A0A919QA70</accession>
<gene>
    <name evidence="1" type="ORF">Aph01nite_12700</name>
</gene>
<dbReference type="EMBL" id="BOOA01000007">
    <property type="protein sequence ID" value="GIH22960.1"/>
    <property type="molecule type" value="Genomic_DNA"/>
</dbReference>
<sequence length="64" mass="7560">MRTVLRTYQEIRAKANEVARETILRELPEDARPGFLADYEAVGDAAPERLPEFLHTWWMRTRQS</sequence>
<dbReference type="RefSeq" id="WP_204039782.1">
    <property type="nucleotide sequence ID" value="NZ_BOOA01000007.1"/>
</dbReference>
<comment type="caution">
    <text evidence="1">The sequence shown here is derived from an EMBL/GenBank/DDBJ whole genome shotgun (WGS) entry which is preliminary data.</text>
</comment>
<proteinExistence type="predicted"/>
<evidence type="ECO:0000313" key="1">
    <source>
        <dbReference type="EMBL" id="GIH22960.1"/>
    </source>
</evidence>
<dbReference type="AlphaFoldDB" id="A0A919QA70"/>
<organism evidence="1 2">
    <name type="scientific">Acrocarpospora phusangensis</name>
    <dbReference type="NCBI Taxonomy" id="1070424"/>
    <lineage>
        <taxon>Bacteria</taxon>
        <taxon>Bacillati</taxon>
        <taxon>Actinomycetota</taxon>
        <taxon>Actinomycetes</taxon>
        <taxon>Streptosporangiales</taxon>
        <taxon>Streptosporangiaceae</taxon>
        <taxon>Acrocarpospora</taxon>
    </lineage>
</organism>